<keyword evidence="7" id="KW-0805">Transcription regulation</keyword>
<feature type="domain" description="C2H2-type" evidence="12">
    <location>
        <begin position="181"/>
        <end position="208"/>
    </location>
</feature>
<dbReference type="Proteomes" id="UP001461498">
    <property type="component" value="Unassembled WGS sequence"/>
</dbReference>
<dbReference type="EMBL" id="JAPXFL010000003">
    <property type="protein sequence ID" value="KAK9509600.1"/>
    <property type="molecule type" value="Genomic_DNA"/>
</dbReference>
<dbReference type="FunFam" id="3.30.160.60:FF:002319">
    <property type="entry name" value="Uncharacterized protein"/>
    <property type="match status" value="1"/>
</dbReference>
<feature type="domain" description="C2H2-type" evidence="12">
    <location>
        <begin position="209"/>
        <end position="236"/>
    </location>
</feature>
<dbReference type="GO" id="GO:0045944">
    <property type="term" value="P:positive regulation of transcription by RNA polymerase II"/>
    <property type="evidence" value="ECO:0007669"/>
    <property type="project" value="UniProtKB-ARBA"/>
</dbReference>
<accession>A0AAW1DHS2</accession>
<feature type="domain" description="C2H2-type" evidence="12">
    <location>
        <begin position="125"/>
        <end position="152"/>
    </location>
</feature>
<evidence type="ECO:0000256" key="8">
    <source>
        <dbReference type="ARBA" id="ARBA00023125"/>
    </source>
</evidence>
<dbReference type="SUPFAM" id="SSF57667">
    <property type="entry name" value="beta-beta-alpha zinc fingers"/>
    <property type="match status" value="4"/>
</dbReference>
<dbReference type="PROSITE" id="PS00028">
    <property type="entry name" value="ZINC_FINGER_C2H2_1"/>
    <property type="match status" value="4"/>
</dbReference>
<dbReference type="InterPro" id="IPR050329">
    <property type="entry name" value="GLI_C2H2-zinc-finger"/>
</dbReference>
<comment type="similarity">
    <text evidence="2">Belongs to the krueppel C2H2-type zinc-finger protein family.</text>
</comment>
<evidence type="ECO:0000256" key="11">
    <source>
        <dbReference type="PROSITE-ProRule" id="PRU00042"/>
    </source>
</evidence>
<feature type="domain" description="C2H2-type" evidence="12">
    <location>
        <begin position="153"/>
        <end position="180"/>
    </location>
</feature>
<dbReference type="GO" id="GO:0008270">
    <property type="term" value="F:zinc ion binding"/>
    <property type="evidence" value="ECO:0007669"/>
    <property type="project" value="UniProtKB-KW"/>
</dbReference>
<keyword evidence="14" id="KW-1185">Reference proteome</keyword>
<dbReference type="Gene3D" id="3.30.160.60">
    <property type="entry name" value="Classic Zinc Finger"/>
    <property type="match status" value="6"/>
</dbReference>
<dbReference type="GO" id="GO:0042802">
    <property type="term" value="F:identical protein binding"/>
    <property type="evidence" value="ECO:0007669"/>
    <property type="project" value="UniProtKB-ARBA"/>
</dbReference>
<dbReference type="PANTHER" id="PTHR19818">
    <property type="entry name" value="ZINC FINGER PROTEIN ZIC AND GLI"/>
    <property type="match status" value="1"/>
</dbReference>
<keyword evidence="8" id="KW-0238">DNA-binding</keyword>
<evidence type="ECO:0000259" key="12">
    <source>
        <dbReference type="PROSITE" id="PS50157"/>
    </source>
</evidence>
<name>A0AAW1DHS2_9HEMI</name>
<dbReference type="PANTHER" id="PTHR19818:SF157">
    <property type="entry name" value="C2H2-TYPE DOMAIN-CONTAINING PROTEIN"/>
    <property type="match status" value="1"/>
</dbReference>
<dbReference type="FunFam" id="3.30.160.60:FF:000322">
    <property type="entry name" value="GDNF-inducible zinc finger protein 1"/>
    <property type="match status" value="1"/>
</dbReference>
<proteinExistence type="inferred from homology"/>
<evidence type="ECO:0000313" key="13">
    <source>
        <dbReference type="EMBL" id="KAK9509600.1"/>
    </source>
</evidence>
<dbReference type="Pfam" id="PF23611">
    <property type="entry name" value="zf-C2H2_16"/>
    <property type="match status" value="1"/>
</dbReference>
<evidence type="ECO:0000313" key="14">
    <source>
        <dbReference type="Proteomes" id="UP001461498"/>
    </source>
</evidence>
<evidence type="ECO:0000256" key="5">
    <source>
        <dbReference type="ARBA" id="ARBA00022771"/>
    </source>
</evidence>
<evidence type="ECO:0000256" key="9">
    <source>
        <dbReference type="ARBA" id="ARBA00023163"/>
    </source>
</evidence>
<keyword evidence="4" id="KW-0677">Repeat</keyword>
<dbReference type="FunFam" id="3.30.160.60:FF:000448">
    <property type="entry name" value="RE1-silencing transcription factor A"/>
    <property type="match status" value="1"/>
</dbReference>
<dbReference type="AlphaFoldDB" id="A0AAW1DHS2"/>
<organism evidence="13 14">
    <name type="scientific">Rhynocoris fuscipes</name>
    <dbReference type="NCBI Taxonomy" id="488301"/>
    <lineage>
        <taxon>Eukaryota</taxon>
        <taxon>Metazoa</taxon>
        <taxon>Ecdysozoa</taxon>
        <taxon>Arthropoda</taxon>
        <taxon>Hexapoda</taxon>
        <taxon>Insecta</taxon>
        <taxon>Pterygota</taxon>
        <taxon>Neoptera</taxon>
        <taxon>Paraneoptera</taxon>
        <taxon>Hemiptera</taxon>
        <taxon>Heteroptera</taxon>
        <taxon>Panheteroptera</taxon>
        <taxon>Cimicomorpha</taxon>
        <taxon>Reduviidae</taxon>
        <taxon>Harpactorinae</taxon>
        <taxon>Harpactorini</taxon>
        <taxon>Rhynocoris</taxon>
    </lineage>
</organism>
<dbReference type="Pfam" id="PF00096">
    <property type="entry name" value="zf-C2H2"/>
    <property type="match status" value="4"/>
</dbReference>
<keyword evidence="10" id="KW-0539">Nucleus</keyword>
<feature type="domain" description="C2H2-type" evidence="12">
    <location>
        <begin position="237"/>
        <end position="265"/>
    </location>
</feature>
<dbReference type="InterPro" id="IPR013087">
    <property type="entry name" value="Znf_C2H2_type"/>
</dbReference>
<dbReference type="FunFam" id="3.30.160.60:FF:000508">
    <property type="entry name" value="Myeloid zinc finger 1"/>
    <property type="match status" value="1"/>
</dbReference>
<dbReference type="PROSITE" id="PS50157">
    <property type="entry name" value="ZINC_FINGER_C2H2_2"/>
    <property type="match status" value="6"/>
</dbReference>
<evidence type="ECO:0000256" key="3">
    <source>
        <dbReference type="ARBA" id="ARBA00022723"/>
    </source>
</evidence>
<comment type="subcellular location">
    <subcellularLocation>
        <location evidence="1">Nucleus</location>
    </subcellularLocation>
</comment>
<dbReference type="SMART" id="SM00355">
    <property type="entry name" value="ZnF_C2H2"/>
    <property type="match status" value="6"/>
</dbReference>
<reference evidence="13 14" key="1">
    <citation type="submission" date="2022-12" db="EMBL/GenBank/DDBJ databases">
        <title>Chromosome-level genome assembly of true bugs.</title>
        <authorList>
            <person name="Ma L."/>
            <person name="Li H."/>
        </authorList>
    </citation>
    <scope>NUCLEOTIDE SEQUENCE [LARGE SCALE GENOMIC DNA]</scope>
    <source>
        <strain evidence="13">Lab_2022b</strain>
    </source>
</reference>
<evidence type="ECO:0000256" key="2">
    <source>
        <dbReference type="ARBA" id="ARBA00006991"/>
    </source>
</evidence>
<evidence type="ECO:0000256" key="10">
    <source>
        <dbReference type="ARBA" id="ARBA00023242"/>
    </source>
</evidence>
<dbReference type="GO" id="GO:0000981">
    <property type="term" value="F:DNA-binding transcription factor activity, RNA polymerase II-specific"/>
    <property type="evidence" value="ECO:0007669"/>
    <property type="project" value="TreeGrafter"/>
</dbReference>
<gene>
    <name evidence="13" type="ORF">O3M35_006877</name>
</gene>
<comment type="caution">
    <text evidence="13">The sequence shown here is derived from an EMBL/GenBank/DDBJ whole genome shotgun (WGS) entry which is preliminary data.</text>
</comment>
<dbReference type="InterPro" id="IPR056438">
    <property type="entry name" value="Znf-C2H2_CTCF"/>
</dbReference>
<keyword evidence="6" id="KW-0862">Zinc</keyword>
<keyword evidence="9" id="KW-0804">Transcription</keyword>
<protein>
    <recommendedName>
        <fullName evidence="12">C2H2-type domain-containing protein</fullName>
    </recommendedName>
</protein>
<dbReference type="FunFam" id="3.30.160.60:FF:000446">
    <property type="entry name" value="Zinc finger protein"/>
    <property type="match status" value="2"/>
</dbReference>
<evidence type="ECO:0000256" key="1">
    <source>
        <dbReference type="ARBA" id="ARBA00004123"/>
    </source>
</evidence>
<evidence type="ECO:0000256" key="6">
    <source>
        <dbReference type="ARBA" id="ARBA00022833"/>
    </source>
</evidence>
<dbReference type="GO" id="GO:0005634">
    <property type="term" value="C:nucleus"/>
    <property type="evidence" value="ECO:0007669"/>
    <property type="project" value="UniProtKB-SubCell"/>
</dbReference>
<dbReference type="InterPro" id="IPR036236">
    <property type="entry name" value="Znf_C2H2_sf"/>
</dbReference>
<keyword evidence="5 11" id="KW-0863">Zinc-finger</keyword>
<evidence type="ECO:0000256" key="4">
    <source>
        <dbReference type="ARBA" id="ARBA00022737"/>
    </source>
</evidence>
<feature type="domain" description="C2H2-type" evidence="12">
    <location>
        <begin position="97"/>
        <end position="124"/>
    </location>
</feature>
<keyword evidence="3" id="KW-0479">Metal-binding</keyword>
<sequence length="443" mass="51773">MRDFLLYKHPLILLTMEEITGNKLLKEKNVLEPILFVAVNGGIKLEQEDVSSPDCYHNEDKVDSDIEEEKYALSEQFHKQSANIVMSEKKNDVAKPFKCDECHRCFTASKRLKYHMRTHYRKKLYKCTECGYSSIEKTYVVRHMRIHTKERPFKCTECDYCCLHKTSLMSHMRRHKGDKPYKCTQCSYSFNSETNLVTHIRRHTGKNPYKCTECDYSTTQRRHLAQHMRKHTGERPFKCTECNSSFTQKSSVMRHMKKIHTSGKRFLCKKYDNQNNMEVIPISKPTEEEDVHEEILFVPVNGGIQLESEDDSTQDKVDSDTEEEKYSLSEQFHNQSTIIEMSGSNDSLVKQRISEITNMRTHTKLSPANDYIKSVSEDGSPHDKVDSDIEEEKYSLSEQFRNQNANIVMPGNENCVVKEEQYDYNEANITFMRTNTHLVAINI</sequence>
<dbReference type="GO" id="GO:0000978">
    <property type="term" value="F:RNA polymerase II cis-regulatory region sequence-specific DNA binding"/>
    <property type="evidence" value="ECO:0007669"/>
    <property type="project" value="TreeGrafter"/>
</dbReference>
<evidence type="ECO:0000256" key="7">
    <source>
        <dbReference type="ARBA" id="ARBA00023015"/>
    </source>
</evidence>